<reference evidence="14" key="1">
    <citation type="submission" date="2019-08" db="EMBL/GenBank/DDBJ databases">
        <title>The improved chromosome-level genome for the pearl oyster Pinctada fucata martensii using PacBio sequencing and Hi-C.</title>
        <authorList>
            <person name="Zheng Z."/>
        </authorList>
    </citation>
    <scope>NUCLEOTIDE SEQUENCE</scope>
    <source>
        <strain evidence="14">ZZ-2019</strain>
        <tissue evidence="14">Adductor muscle</tissue>
    </source>
</reference>
<dbReference type="GO" id="GO:0045087">
    <property type="term" value="P:innate immune response"/>
    <property type="evidence" value="ECO:0007669"/>
    <property type="project" value="UniProtKB-ARBA"/>
</dbReference>
<feature type="compositionally biased region" description="Low complexity" evidence="11">
    <location>
        <begin position="154"/>
        <end position="180"/>
    </location>
</feature>
<comment type="catalytic activity">
    <reaction evidence="9">
        <text>L-seryl-[protein] + ATP = O-phospho-L-seryl-[protein] + ADP + H(+)</text>
        <dbReference type="Rhea" id="RHEA:17989"/>
        <dbReference type="Rhea" id="RHEA-COMP:9863"/>
        <dbReference type="Rhea" id="RHEA-COMP:11604"/>
        <dbReference type="ChEBI" id="CHEBI:15378"/>
        <dbReference type="ChEBI" id="CHEBI:29999"/>
        <dbReference type="ChEBI" id="CHEBI:30616"/>
        <dbReference type="ChEBI" id="CHEBI:83421"/>
        <dbReference type="ChEBI" id="CHEBI:456216"/>
        <dbReference type="EC" id="2.7.11.1"/>
    </reaction>
</comment>
<gene>
    <name evidence="14" type="ORF">FSP39_018655</name>
</gene>
<evidence type="ECO:0000259" key="13">
    <source>
        <dbReference type="PROSITE" id="PS50017"/>
    </source>
</evidence>
<feature type="domain" description="Death" evidence="13">
    <location>
        <begin position="36"/>
        <end position="102"/>
    </location>
</feature>
<dbReference type="GO" id="GO:0031349">
    <property type="term" value="P:positive regulation of defense response"/>
    <property type="evidence" value="ECO:0007669"/>
    <property type="project" value="UniProtKB-ARBA"/>
</dbReference>
<evidence type="ECO:0000256" key="6">
    <source>
        <dbReference type="ARBA" id="ARBA00022777"/>
    </source>
</evidence>
<feature type="compositionally biased region" description="Basic and acidic residues" evidence="11">
    <location>
        <begin position="223"/>
        <end position="232"/>
    </location>
</feature>
<dbReference type="InterPro" id="IPR000719">
    <property type="entry name" value="Prot_kinase_dom"/>
</dbReference>
<dbReference type="GO" id="GO:1902533">
    <property type="term" value="P:positive regulation of intracellular signal transduction"/>
    <property type="evidence" value="ECO:0007669"/>
    <property type="project" value="UniProtKB-ARBA"/>
</dbReference>
<feature type="region of interest" description="Disordered" evidence="11">
    <location>
        <begin position="223"/>
        <end position="260"/>
    </location>
</feature>
<dbReference type="InterPro" id="IPR017441">
    <property type="entry name" value="Protein_kinase_ATP_BS"/>
</dbReference>
<dbReference type="PANTHER" id="PTHR27001">
    <property type="entry name" value="OS01G0253100 PROTEIN"/>
    <property type="match status" value="1"/>
</dbReference>
<evidence type="ECO:0000256" key="11">
    <source>
        <dbReference type="SAM" id="MobiDB-lite"/>
    </source>
</evidence>
<dbReference type="PROSITE" id="PS00108">
    <property type="entry name" value="PROTEIN_KINASE_ST"/>
    <property type="match status" value="1"/>
</dbReference>
<evidence type="ECO:0000256" key="2">
    <source>
        <dbReference type="ARBA" id="ARBA00012513"/>
    </source>
</evidence>
<dbReference type="PANTHER" id="PTHR27001:SF939">
    <property type="entry name" value="INTERLEUKIN 1 RECEPTOR ASSOCIATED KINASE 1"/>
    <property type="match status" value="1"/>
</dbReference>
<dbReference type="GO" id="GO:0005886">
    <property type="term" value="C:plasma membrane"/>
    <property type="evidence" value="ECO:0007669"/>
    <property type="project" value="TreeGrafter"/>
</dbReference>
<dbReference type="InterPro" id="IPR011029">
    <property type="entry name" value="DEATH-like_dom_sf"/>
</dbReference>
<feature type="domain" description="Protein kinase" evidence="12">
    <location>
        <begin position="315"/>
        <end position="603"/>
    </location>
</feature>
<dbReference type="InterPro" id="IPR011009">
    <property type="entry name" value="Kinase-like_dom_sf"/>
</dbReference>
<dbReference type="GO" id="GO:0007165">
    <property type="term" value="P:signal transduction"/>
    <property type="evidence" value="ECO:0007669"/>
    <property type="project" value="InterPro"/>
</dbReference>
<feature type="compositionally biased region" description="Polar residues" evidence="11">
    <location>
        <begin position="233"/>
        <end position="243"/>
    </location>
</feature>
<dbReference type="GO" id="GO:0005524">
    <property type="term" value="F:ATP binding"/>
    <property type="evidence" value="ECO:0007669"/>
    <property type="project" value="UniProtKB-UniRule"/>
</dbReference>
<dbReference type="EC" id="2.7.11.1" evidence="2"/>
<organism evidence="14 15">
    <name type="scientific">Pinctada imbricata</name>
    <name type="common">Atlantic pearl-oyster</name>
    <name type="synonym">Pinctada martensii</name>
    <dbReference type="NCBI Taxonomy" id="66713"/>
    <lineage>
        <taxon>Eukaryota</taxon>
        <taxon>Metazoa</taxon>
        <taxon>Spiralia</taxon>
        <taxon>Lophotrochozoa</taxon>
        <taxon>Mollusca</taxon>
        <taxon>Bivalvia</taxon>
        <taxon>Autobranchia</taxon>
        <taxon>Pteriomorphia</taxon>
        <taxon>Pterioida</taxon>
        <taxon>Pterioidea</taxon>
        <taxon>Pteriidae</taxon>
        <taxon>Pinctada</taxon>
    </lineage>
</organism>
<evidence type="ECO:0000256" key="5">
    <source>
        <dbReference type="ARBA" id="ARBA00022741"/>
    </source>
</evidence>
<dbReference type="PROSITE" id="PS00107">
    <property type="entry name" value="PROTEIN_KINASE_ATP"/>
    <property type="match status" value="1"/>
</dbReference>
<evidence type="ECO:0000313" key="14">
    <source>
        <dbReference type="EMBL" id="KAK3103350.1"/>
    </source>
</evidence>
<dbReference type="Gene3D" id="1.10.510.10">
    <property type="entry name" value="Transferase(Phosphotransferase) domain 1"/>
    <property type="match status" value="1"/>
</dbReference>
<keyword evidence="4" id="KW-0808">Transferase</keyword>
<comment type="caution">
    <text evidence="14">The sequence shown here is derived from an EMBL/GenBank/DDBJ whole genome shotgun (WGS) entry which is preliminary data.</text>
</comment>
<dbReference type="PROSITE" id="PS50011">
    <property type="entry name" value="PROTEIN_KINASE_DOM"/>
    <property type="match status" value="1"/>
</dbReference>
<feature type="compositionally biased region" description="Polar residues" evidence="11">
    <location>
        <begin position="113"/>
        <end position="122"/>
    </location>
</feature>
<dbReference type="InterPro" id="IPR008271">
    <property type="entry name" value="Ser/Thr_kinase_AS"/>
</dbReference>
<sequence length="979" mass="108727">MASKKKGRDRMSTFIYDLPYSITREICQNLDIDKAWERLACEIGYTSNEVNIFELALGKVNDSPTKQILADWGARNPTARDLYSVLQKIKRRRETQILEAWFNGENGRGASGTSGSKNFTGMSSSSLSSETPSMVLRVLEDVPLPKPPGKGGKSSKNSTGYSTSSMNNSSVSSNGNVNLNKPDDMKASQSQKHFKSFDKGYEDKFMPVKGDYLNKMKETMGIPEKGKEKSGEQHCSMSSSSSIREAHCETDGPAESKGNMATEKMVDNSWMETLKNQEGYNTLAKDGMCELEIAVALIGTQSFTYKELNQATNGFSDEYKIGEGAFGEVYKGALKNTKCAIKKLYTKQECNDESHNVQGHLKSELKTLIRYRHENIVPLYGYTLDGSEVCLVYQYMQNGSLEDKLRLKGGVRPLTWSMRLSIMKGAACGLQYLHTLDHKPLIHGDIKSANILLDKHLEPKIGDLGLAQHATGGSGTKKLTHITKKQSHSKQYQCMAYLPPEAQRGTQMSIKGDTFSFGVVMMEIFTGQLAYDEDRTGGKFLCQNLEEQVGDELGLCVKHVDQLAGQCPADTLTEFYSIAHRCTQNKKKDRPDMVDVYTQLERLEEQFSEDGQSGFGGKSGVCDDKTIMDKISFTSSGHYSPGLMEGQPQTYASVGNGSQVDIPPMTGAPQILKSLPPGYPIPEPLRMQMKYDAENGHYDSDPQKLSKMMKFDQAGSENSVTQHCSIEKVNPPFKRSDSIEKVIDELDKVKLEIGSANNSRKNSYVKEEPGSVTLPHEEVETKEEDVTGISEAPAKTNKGMMGFFAKYEEYVMQELGDDEDEYDDEYDEECEEYYEEGDEEDQNGDYMYEEDNDATLTETTAVNSTGSDTPTLTSGMTGADVISTNTYSDKVSETVDTEPFHPSPIETSESIEEDGDLIVSDSHLFDDDYGSVTASDLFCDSTVHGVDVVQPINHNAFELQQKFLKEKRNTEPTEGECFV</sequence>
<dbReference type="SUPFAM" id="SSF56112">
    <property type="entry name" value="Protein kinase-like (PK-like)"/>
    <property type="match status" value="1"/>
</dbReference>
<evidence type="ECO:0000256" key="8">
    <source>
        <dbReference type="ARBA" id="ARBA00047899"/>
    </source>
</evidence>
<dbReference type="EMBL" id="VSWD01000005">
    <property type="protein sequence ID" value="KAK3103350.1"/>
    <property type="molecule type" value="Genomic_DNA"/>
</dbReference>
<evidence type="ECO:0000256" key="3">
    <source>
        <dbReference type="ARBA" id="ARBA00022527"/>
    </source>
</evidence>
<keyword evidence="6" id="KW-0418">Kinase</keyword>
<protein>
    <recommendedName>
        <fullName evidence="2">non-specific serine/threonine protein kinase</fullName>
        <ecNumber evidence="2">2.7.11.1</ecNumber>
    </recommendedName>
</protein>
<dbReference type="Pfam" id="PF00531">
    <property type="entry name" value="Death"/>
    <property type="match status" value="1"/>
</dbReference>
<dbReference type="AlphaFoldDB" id="A0AA89C0E7"/>
<dbReference type="Pfam" id="PF07714">
    <property type="entry name" value="PK_Tyr_Ser-Thr"/>
    <property type="match status" value="1"/>
</dbReference>
<keyword evidence="7 10" id="KW-0067">ATP-binding</keyword>
<dbReference type="InterPro" id="IPR001245">
    <property type="entry name" value="Ser-Thr/Tyr_kinase_cat_dom"/>
</dbReference>
<proteinExistence type="inferred from homology"/>
<feature type="region of interest" description="Disordered" evidence="11">
    <location>
        <begin position="104"/>
        <end position="188"/>
    </location>
</feature>
<keyword evidence="3" id="KW-0723">Serine/threonine-protein kinase</keyword>
<accession>A0AA89C0E7</accession>
<dbReference type="PROSITE" id="PS50017">
    <property type="entry name" value="DEATH_DOMAIN"/>
    <property type="match status" value="1"/>
</dbReference>
<dbReference type="GO" id="GO:0009893">
    <property type="term" value="P:positive regulation of metabolic process"/>
    <property type="evidence" value="ECO:0007669"/>
    <property type="project" value="UniProtKB-ARBA"/>
</dbReference>
<evidence type="ECO:0000256" key="9">
    <source>
        <dbReference type="ARBA" id="ARBA00048679"/>
    </source>
</evidence>
<evidence type="ECO:0000259" key="12">
    <source>
        <dbReference type="PROSITE" id="PS50011"/>
    </source>
</evidence>
<name>A0AA89C0E7_PINIB</name>
<comment type="catalytic activity">
    <reaction evidence="8">
        <text>L-threonyl-[protein] + ATP = O-phospho-L-threonyl-[protein] + ADP + H(+)</text>
        <dbReference type="Rhea" id="RHEA:46608"/>
        <dbReference type="Rhea" id="RHEA-COMP:11060"/>
        <dbReference type="Rhea" id="RHEA-COMP:11605"/>
        <dbReference type="ChEBI" id="CHEBI:15378"/>
        <dbReference type="ChEBI" id="CHEBI:30013"/>
        <dbReference type="ChEBI" id="CHEBI:30616"/>
        <dbReference type="ChEBI" id="CHEBI:61977"/>
        <dbReference type="ChEBI" id="CHEBI:456216"/>
        <dbReference type="EC" id="2.7.11.1"/>
    </reaction>
</comment>
<dbReference type="InterPro" id="IPR000488">
    <property type="entry name" value="Death_dom"/>
</dbReference>
<evidence type="ECO:0000256" key="7">
    <source>
        <dbReference type="ARBA" id="ARBA00022840"/>
    </source>
</evidence>
<comment type="similarity">
    <text evidence="1">Belongs to the protein kinase superfamily. TKL Ser/Thr protein kinase family. Pelle subfamily.</text>
</comment>
<keyword evidence="5 10" id="KW-0547">Nucleotide-binding</keyword>
<evidence type="ECO:0000313" key="15">
    <source>
        <dbReference type="Proteomes" id="UP001186944"/>
    </source>
</evidence>
<dbReference type="FunFam" id="1.10.510.10:FF:000754">
    <property type="entry name" value="Interleukin-1 receptor-associated kinase"/>
    <property type="match status" value="1"/>
</dbReference>
<keyword evidence="15" id="KW-1185">Reference proteome</keyword>
<dbReference type="Gene3D" id="1.10.533.10">
    <property type="entry name" value="Death Domain, Fas"/>
    <property type="match status" value="1"/>
</dbReference>
<dbReference type="GO" id="GO:0004674">
    <property type="term" value="F:protein serine/threonine kinase activity"/>
    <property type="evidence" value="ECO:0007669"/>
    <property type="project" value="UniProtKB-KW"/>
</dbReference>
<evidence type="ECO:0000256" key="1">
    <source>
        <dbReference type="ARBA" id="ARBA00008718"/>
    </source>
</evidence>
<dbReference type="Proteomes" id="UP001186944">
    <property type="component" value="Unassembled WGS sequence"/>
</dbReference>
<evidence type="ECO:0000256" key="10">
    <source>
        <dbReference type="PROSITE-ProRule" id="PRU10141"/>
    </source>
</evidence>
<evidence type="ECO:0000256" key="4">
    <source>
        <dbReference type="ARBA" id="ARBA00022679"/>
    </source>
</evidence>
<dbReference type="SMART" id="SM00220">
    <property type="entry name" value="S_TKc"/>
    <property type="match status" value="1"/>
</dbReference>
<feature type="binding site" evidence="10">
    <location>
        <position position="343"/>
    </location>
    <ligand>
        <name>ATP</name>
        <dbReference type="ChEBI" id="CHEBI:30616"/>
    </ligand>
</feature>
<dbReference type="Gene3D" id="3.30.200.20">
    <property type="entry name" value="Phosphorylase Kinase, domain 1"/>
    <property type="match status" value="1"/>
</dbReference>
<dbReference type="SUPFAM" id="SSF47986">
    <property type="entry name" value="DEATH domain"/>
    <property type="match status" value="1"/>
</dbReference>